<feature type="compositionally biased region" description="Basic residues" evidence="1">
    <location>
        <begin position="142"/>
        <end position="156"/>
    </location>
</feature>
<organism evidence="2 3">
    <name type="scientific">Pleurodeles waltl</name>
    <name type="common">Iberian ribbed newt</name>
    <dbReference type="NCBI Taxonomy" id="8319"/>
    <lineage>
        <taxon>Eukaryota</taxon>
        <taxon>Metazoa</taxon>
        <taxon>Chordata</taxon>
        <taxon>Craniata</taxon>
        <taxon>Vertebrata</taxon>
        <taxon>Euteleostomi</taxon>
        <taxon>Amphibia</taxon>
        <taxon>Batrachia</taxon>
        <taxon>Caudata</taxon>
        <taxon>Salamandroidea</taxon>
        <taxon>Salamandridae</taxon>
        <taxon>Pleurodelinae</taxon>
        <taxon>Pleurodeles</taxon>
    </lineage>
</organism>
<evidence type="ECO:0000313" key="2">
    <source>
        <dbReference type="EMBL" id="KAJ1200318.1"/>
    </source>
</evidence>
<dbReference type="EMBL" id="JANPWB010000003">
    <property type="protein sequence ID" value="KAJ1200318.1"/>
    <property type="molecule type" value="Genomic_DNA"/>
</dbReference>
<feature type="compositionally biased region" description="Polar residues" evidence="1">
    <location>
        <begin position="170"/>
        <end position="183"/>
    </location>
</feature>
<feature type="region of interest" description="Disordered" evidence="1">
    <location>
        <begin position="79"/>
        <end position="104"/>
    </location>
</feature>
<feature type="compositionally biased region" description="Basic residues" evidence="1">
    <location>
        <begin position="7"/>
        <end position="19"/>
    </location>
</feature>
<accession>A0AAV7VJ30</accession>
<dbReference type="Proteomes" id="UP001066276">
    <property type="component" value="Chromosome 2_1"/>
</dbReference>
<evidence type="ECO:0000313" key="3">
    <source>
        <dbReference type="Proteomes" id="UP001066276"/>
    </source>
</evidence>
<feature type="region of interest" description="Disordered" evidence="1">
    <location>
        <begin position="137"/>
        <end position="202"/>
    </location>
</feature>
<proteinExistence type="predicted"/>
<protein>
    <submittedName>
        <fullName evidence="2">Uncharacterized protein</fullName>
    </submittedName>
</protein>
<keyword evidence="3" id="KW-1185">Reference proteome</keyword>
<dbReference type="AlphaFoldDB" id="A0AAV7VJ30"/>
<evidence type="ECO:0000256" key="1">
    <source>
        <dbReference type="SAM" id="MobiDB-lite"/>
    </source>
</evidence>
<name>A0AAV7VJ30_PLEWA</name>
<feature type="compositionally biased region" description="Basic residues" evidence="1">
    <location>
        <begin position="193"/>
        <end position="202"/>
    </location>
</feature>
<reference evidence="2" key="1">
    <citation type="journal article" date="2022" name="bioRxiv">
        <title>Sequencing and chromosome-scale assembly of the giantPleurodeles waltlgenome.</title>
        <authorList>
            <person name="Brown T."/>
            <person name="Elewa A."/>
            <person name="Iarovenko S."/>
            <person name="Subramanian E."/>
            <person name="Araus A.J."/>
            <person name="Petzold A."/>
            <person name="Susuki M."/>
            <person name="Suzuki K.-i.T."/>
            <person name="Hayashi T."/>
            <person name="Toyoda A."/>
            <person name="Oliveira C."/>
            <person name="Osipova E."/>
            <person name="Leigh N.D."/>
            <person name="Simon A."/>
            <person name="Yun M.H."/>
        </authorList>
    </citation>
    <scope>NUCLEOTIDE SEQUENCE</scope>
    <source>
        <strain evidence="2">20211129_DDA</strain>
        <tissue evidence="2">Liver</tissue>
    </source>
</reference>
<comment type="caution">
    <text evidence="2">The sequence shown here is derived from an EMBL/GenBank/DDBJ whole genome shotgun (WGS) entry which is preliminary data.</text>
</comment>
<feature type="region of interest" description="Disordered" evidence="1">
    <location>
        <begin position="1"/>
        <end position="40"/>
    </location>
</feature>
<sequence length="202" mass="21573">MEPTGVRRQRPQNGSRRRLQSLQSPSVGQRGPPPTALSVLGHRLVPPRGAFSRGPPRSCIKAAVLLQLPTQAAGPPALTLAGPAVRPPPPIRPAGLPDAKARVAQKHPAAEPLAIMGHVGGHPLSTTICGLTAAGRAPAQNQRRRPQARHRLHTPHCHPTDRPAPLTPLVTPSSFPIQENSNNKKQKPTSYHGCKRNPNKII</sequence>
<gene>
    <name evidence="2" type="ORF">NDU88_004142</name>
</gene>